<dbReference type="PANTHER" id="PTHR30024:SF42">
    <property type="entry name" value="ALIPHATIC SULFONATES-BINDING PROTEIN-RELATED"/>
    <property type="match status" value="1"/>
</dbReference>
<dbReference type="InterPro" id="IPR015168">
    <property type="entry name" value="SsuA/THI5"/>
</dbReference>
<dbReference type="Gene3D" id="3.40.190.10">
    <property type="entry name" value="Periplasmic binding protein-like II"/>
    <property type="match status" value="2"/>
</dbReference>
<dbReference type="PANTHER" id="PTHR30024">
    <property type="entry name" value="ALIPHATIC SULFONATES-BINDING PROTEIN-RELATED"/>
    <property type="match status" value="1"/>
</dbReference>
<organism evidence="2 3">
    <name type="scientific">Rhizobium leguminosarum bv. trifolii (strain WSM1325)</name>
    <dbReference type="NCBI Taxonomy" id="395491"/>
    <lineage>
        <taxon>Bacteria</taxon>
        <taxon>Pseudomonadati</taxon>
        <taxon>Pseudomonadota</taxon>
        <taxon>Alphaproteobacteria</taxon>
        <taxon>Hyphomicrobiales</taxon>
        <taxon>Rhizobiaceae</taxon>
        <taxon>Rhizobium/Agrobacterium group</taxon>
        <taxon>Rhizobium</taxon>
    </lineage>
</organism>
<dbReference type="KEGG" id="rlg:Rleg_1635"/>
<dbReference type="EMBL" id="CP001622">
    <property type="protein sequence ID" value="ACS55923.1"/>
    <property type="molecule type" value="Genomic_DNA"/>
</dbReference>
<accession>C6AW85</accession>
<dbReference type="Proteomes" id="UP000002256">
    <property type="component" value="Chromosome"/>
</dbReference>
<dbReference type="AlphaFoldDB" id="C6AW85"/>
<reference evidence="2 3" key="1">
    <citation type="journal article" date="2010" name="Stand. Genomic Sci.">
        <title>Complete genome sequence of Rhizobium leguminosarum bv. trifolii strain WSM1325, an effective microsymbiont of annual Mediterranean clovers.</title>
        <authorList>
            <person name="Reeve W."/>
            <person name="O'Hara G."/>
            <person name="Chain P."/>
            <person name="Ardley J."/>
            <person name="Brau L."/>
            <person name="Nandesena K."/>
            <person name="Tiwari R."/>
            <person name="Copeland A."/>
            <person name="Nolan M."/>
            <person name="Han C."/>
            <person name="Brettin T."/>
            <person name="Land M."/>
            <person name="Ovchinikova G."/>
            <person name="Ivanova N."/>
            <person name="Mavromatis K."/>
            <person name="Markowitz V."/>
            <person name="Kyrpides N."/>
            <person name="Melino V."/>
            <person name="Denton M."/>
            <person name="Yates R."/>
            <person name="Howieson J."/>
        </authorList>
    </citation>
    <scope>NUCLEOTIDE SEQUENCE [LARGE SCALE GENOMIC DNA]</scope>
    <source>
        <strain evidence="2 3">WSM1325</strain>
    </source>
</reference>
<sequence length="288" mass="31537">MKIGVHPNNLHLRLARLWPGAFVDLQPIFISYAEGRDTAALLESGDIDLGGTGSTPPIEADMRGLGVEYVAASAPRPANGAVFVRRGSPIGSVAELKGRRISLIDGSFHTYLLARSLEGEGLSLPDVERERVESGARDSLADLLEGRVDAWVAMSPRLEKALERDDVRLIVRCGAAIPNRSLFWTLERNGLSAEEIRSIVSELSRIGVEITADPRAAARLLASGDRGGSGDRGRTDIDAWEKVVRSRDFTVFPIDDEIIAEQQEEADTLLRHGHFSKPIVLKRRETTR</sequence>
<gene>
    <name evidence="2" type="ordered locus">Rleg_1635</name>
</gene>
<dbReference type="HOGENOM" id="CLU_028871_2_0_5"/>
<proteinExistence type="predicted"/>
<feature type="domain" description="SsuA/THI5-like" evidence="1">
    <location>
        <begin position="31"/>
        <end position="155"/>
    </location>
</feature>
<dbReference type="SUPFAM" id="SSF53850">
    <property type="entry name" value="Periplasmic binding protein-like II"/>
    <property type="match status" value="1"/>
</dbReference>
<evidence type="ECO:0000313" key="2">
    <source>
        <dbReference type="EMBL" id="ACS55923.1"/>
    </source>
</evidence>
<dbReference type="OrthoDB" id="7374754at2"/>
<evidence type="ECO:0000259" key="1">
    <source>
        <dbReference type="Pfam" id="PF09084"/>
    </source>
</evidence>
<protein>
    <submittedName>
        <fullName evidence="2">ABC transporter</fullName>
    </submittedName>
</protein>
<evidence type="ECO:0000313" key="3">
    <source>
        <dbReference type="Proteomes" id="UP000002256"/>
    </source>
</evidence>
<dbReference type="Pfam" id="PF09084">
    <property type="entry name" value="NMT1"/>
    <property type="match status" value="1"/>
</dbReference>
<name>C6AW85_RHILS</name>